<reference evidence="5 6" key="1">
    <citation type="submission" date="2017-05" db="EMBL/GenBank/DDBJ databases">
        <authorList>
            <person name="Song R."/>
            <person name="Chenine A.L."/>
            <person name="Ruprecht R.M."/>
        </authorList>
    </citation>
    <scope>NUCLEOTIDE SEQUENCE [LARGE SCALE GENOMIC DNA]</scope>
    <source>
        <strain evidence="5 6">PSBB019</strain>
    </source>
</reference>
<evidence type="ECO:0000313" key="5">
    <source>
        <dbReference type="EMBL" id="ARU50685.1"/>
    </source>
</evidence>
<protein>
    <recommendedName>
        <fullName evidence="4">G5 domain-containing protein</fullName>
    </recommendedName>
</protein>
<feature type="region of interest" description="Disordered" evidence="2">
    <location>
        <begin position="1"/>
        <end position="101"/>
    </location>
</feature>
<dbReference type="Pfam" id="PF07501">
    <property type="entry name" value="G5"/>
    <property type="match status" value="1"/>
</dbReference>
<dbReference type="OrthoDB" id="9766277at2"/>
<dbReference type="InterPro" id="IPR007137">
    <property type="entry name" value="DUF348"/>
</dbReference>
<feature type="domain" description="G5" evidence="4">
    <location>
        <begin position="299"/>
        <end position="379"/>
    </location>
</feature>
<dbReference type="EMBL" id="CP021383">
    <property type="protein sequence ID" value="ARU50685.1"/>
    <property type="molecule type" value="Genomic_DNA"/>
</dbReference>
<dbReference type="Pfam" id="PF03990">
    <property type="entry name" value="DUF348"/>
    <property type="match status" value="3"/>
</dbReference>
<keyword evidence="1" id="KW-0732">Signal</keyword>
<keyword evidence="3" id="KW-0812">Transmembrane</keyword>
<evidence type="ECO:0000256" key="3">
    <source>
        <dbReference type="SAM" id="Phobius"/>
    </source>
</evidence>
<dbReference type="SUPFAM" id="SSF53955">
    <property type="entry name" value="Lysozyme-like"/>
    <property type="match status" value="1"/>
</dbReference>
<gene>
    <name evidence="5" type="ORF">CBR64_03415</name>
</gene>
<proteinExistence type="predicted"/>
<dbReference type="Gene3D" id="1.10.530.10">
    <property type="match status" value="1"/>
</dbReference>
<accession>A0A1Y0HTQ0</accession>
<keyword evidence="3" id="KW-1133">Transmembrane helix</keyword>
<feature type="transmembrane region" description="Helical" evidence="3">
    <location>
        <begin position="107"/>
        <end position="127"/>
    </location>
</feature>
<evidence type="ECO:0000259" key="4">
    <source>
        <dbReference type="PROSITE" id="PS51109"/>
    </source>
</evidence>
<dbReference type="SMART" id="SM01208">
    <property type="entry name" value="G5"/>
    <property type="match status" value="1"/>
</dbReference>
<keyword evidence="3" id="KW-0472">Membrane</keyword>
<name>A0A1Y0HTQ0_CELCE</name>
<dbReference type="Gene3D" id="2.20.230.10">
    <property type="entry name" value="Resuscitation-promoting factor rpfb"/>
    <property type="match status" value="1"/>
</dbReference>
<evidence type="ECO:0000256" key="2">
    <source>
        <dbReference type="SAM" id="MobiDB-lite"/>
    </source>
</evidence>
<dbReference type="PROSITE" id="PS51109">
    <property type="entry name" value="G5"/>
    <property type="match status" value="1"/>
</dbReference>
<organism evidence="5 6">
    <name type="scientific">Cellulosimicrobium cellulans</name>
    <name type="common">Arthrobacter luteus</name>
    <dbReference type="NCBI Taxonomy" id="1710"/>
    <lineage>
        <taxon>Bacteria</taxon>
        <taxon>Bacillati</taxon>
        <taxon>Actinomycetota</taxon>
        <taxon>Actinomycetes</taxon>
        <taxon>Micrococcales</taxon>
        <taxon>Promicromonosporaceae</taxon>
        <taxon>Cellulosimicrobium</taxon>
    </lineage>
</organism>
<evidence type="ECO:0000313" key="6">
    <source>
        <dbReference type="Proteomes" id="UP000196228"/>
    </source>
</evidence>
<dbReference type="InterPro" id="IPR023346">
    <property type="entry name" value="Lysozyme-like_dom_sf"/>
</dbReference>
<sequence length="480" mass="50184">MAGRGTRSPQGTQGAGGPQDGRIGWSNRVTPAPRCGAPRGARAPSTPVPGTPDDWTRVHNPFRFRAPQNRDVETDASDATLTETAETPSRRAARSARTLRTTRRRRWSVVGAATAVVLVGSGAVAYGEASKTVTIDVDGELTTVSTLAGSVSGALDAAGVEVGARDQVAPDPASALDDGDEVVVRLGKQVTVQTDGEQSDVWLTALDADEALETLAERGGDVRLVASRSGERASLDLRLDTDGPVNVVADGETTVAPDGSIGIPAILEQQGIALGELDRVSVQRVDAAEPGAPTVSLVVQRVVVEQQQTATPVPHGTVQQPDGSRYTDESAVAQAGADGVTTTTFEVTLVDGVEESREQLSQEVTTAPVDEVVVTGTQERPKDPRAIGQAMAAARGWTGSQWTCLEKLWTKESNWNPTADNPTSSAYGIPQSLPGSKMASKGADWATNPATQIAWGLDYIAGSYGSPCGAWSHSQASNWY</sequence>
<dbReference type="KEGG" id="cceu:CBR64_03415"/>
<dbReference type="AlphaFoldDB" id="A0A1Y0HTQ0"/>
<evidence type="ECO:0000256" key="1">
    <source>
        <dbReference type="ARBA" id="ARBA00022729"/>
    </source>
</evidence>
<dbReference type="InterPro" id="IPR011098">
    <property type="entry name" value="G5_dom"/>
</dbReference>
<feature type="compositionally biased region" description="Low complexity" evidence="2">
    <location>
        <begin position="31"/>
        <end position="44"/>
    </location>
</feature>
<dbReference type="Proteomes" id="UP000196228">
    <property type="component" value="Chromosome"/>
</dbReference>